<protein>
    <submittedName>
        <fullName evidence="2">Uncharacterized protein</fullName>
    </submittedName>
</protein>
<gene>
    <name evidence="2" type="ORF">UY55_C0003G0072</name>
</gene>
<keyword evidence="1" id="KW-0812">Transmembrane</keyword>
<dbReference type="AlphaFoldDB" id="A0A0G1W8A2"/>
<feature type="transmembrane region" description="Helical" evidence="1">
    <location>
        <begin position="95"/>
        <end position="116"/>
    </location>
</feature>
<comment type="caution">
    <text evidence="2">The sequence shown here is derived from an EMBL/GenBank/DDBJ whole genome shotgun (WGS) entry which is preliminary data.</text>
</comment>
<organism evidence="2 3">
    <name type="scientific">Candidatus Jorgensenbacteria bacterium GW2011_GWB1_50_10</name>
    <dbReference type="NCBI Taxonomy" id="1618665"/>
    <lineage>
        <taxon>Bacteria</taxon>
        <taxon>Candidatus Joergenseniibacteriota</taxon>
    </lineage>
</organism>
<feature type="transmembrane region" description="Helical" evidence="1">
    <location>
        <begin position="6"/>
        <end position="25"/>
    </location>
</feature>
<name>A0A0G1W8A2_9BACT</name>
<evidence type="ECO:0000313" key="2">
    <source>
        <dbReference type="EMBL" id="KKW14855.1"/>
    </source>
</evidence>
<evidence type="ECO:0000256" key="1">
    <source>
        <dbReference type="SAM" id="Phobius"/>
    </source>
</evidence>
<proteinExistence type="predicted"/>
<keyword evidence="1" id="KW-1133">Transmembrane helix</keyword>
<keyword evidence="1" id="KW-0472">Membrane</keyword>
<sequence length="196" mass="22858">MNFAGASSLAVLVAAFIFQLVVYWFKSYKSNWTLIAYRVNKSLFWLAAVFVFLLYLYLVYAQFIAWRDGGELLKRLVPPYQSVTYVFGYHFTRFALYYLISFAASVLFLSAVTFLNKKFNEKFFEKEEPYLGAIAIFLLGNPLWRFAWIYYLIALLAVAFVGSLVVSHVLKKSERFSLYYLWLPVAILTLLLVKFL</sequence>
<reference evidence="2 3" key="1">
    <citation type="journal article" date="2015" name="Nature">
        <title>rRNA introns, odd ribosomes, and small enigmatic genomes across a large radiation of phyla.</title>
        <authorList>
            <person name="Brown C.T."/>
            <person name="Hug L.A."/>
            <person name="Thomas B.C."/>
            <person name="Sharon I."/>
            <person name="Castelle C.J."/>
            <person name="Singh A."/>
            <person name="Wilkins M.J."/>
            <person name="Williams K.H."/>
            <person name="Banfield J.F."/>
        </authorList>
    </citation>
    <scope>NUCLEOTIDE SEQUENCE [LARGE SCALE GENOMIC DNA]</scope>
</reference>
<feature type="transmembrane region" description="Helical" evidence="1">
    <location>
        <begin position="177"/>
        <end position="195"/>
    </location>
</feature>
<evidence type="ECO:0000313" key="3">
    <source>
        <dbReference type="Proteomes" id="UP000034224"/>
    </source>
</evidence>
<feature type="transmembrane region" description="Helical" evidence="1">
    <location>
        <begin position="45"/>
        <end position="66"/>
    </location>
</feature>
<accession>A0A0G1W8A2</accession>
<dbReference type="STRING" id="1618665.UY55_C0003G0072"/>
<dbReference type="EMBL" id="LCQK01000003">
    <property type="protein sequence ID" value="KKW14855.1"/>
    <property type="molecule type" value="Genomic_DNA"/>
</dbReference>
<dbReference type="Proteomes" id="UP000034224">
    <property type="component" value="Unassembled WGS sequence"/>
</dbReference>
<feature type="transmembrane region" description="Helical" evidence="1">
    <location>
        <begin position="150"/>
        <end position="170"/>
    </location>
</feature>